<feature type="transmembrane region" description="Helical" evidence="8">
    <location>
        <begin position="225"/>
        <end position="243"/>
    </location>
</feature>
<evidence type="ECO:0000313" key="10">
    <source>
        <dbReference type="Proteomes" id="UP000176269"/>
    </source>
</evidence>
<organism evidence="9 10">
    <name type="scientific">Candidatus Roizmanbacteria bacterium RIFCSPLOWO2_02_FULL_43_10</name>
    <dbReference type="NCBI Taxonomy" id="1802078"/>
    <lineage>
        <taxon>Bacteria</taxon>
        <taxon>Candidatus Roizmaniibacteriota</taxon>
    </lineage>
</organism>
<evidence type="ECO:0000256" key="1">
    <source>
        <dbReference type="ARBA" id="ARBA00004651"/>
    </source>
</evidence>
<evidence type="ECO:0000256" key="7">
    <source>
        <dbReference type="ARBA" id="ARBA00023136"/>
    </source>
</evidence>
<protein>
    <recommendedName>
        <fullName evidence="11">Glycosyltransferase RgtA/B/C/D-like domain-containing protein</fullName>
    </recommendedName>
</protein>
<feature type="transmembrane region" description="Helical" evidence="8">
    <location>
        <begin position="128"/>
        <end position="145"/>
    </location>
</feature>
<feature type="transmembrane region" description="Helical" evidence="8">
    <location>
        <begin position="384"/>
        <end position="404"/>
    </location>
</feature>
<dbReference type="GO" id="GO:0016763">
    <property type="term" value="F:pentosyltransferase activity"/>
    <property type="evidence" value="ECO:0007669"/>
    <property type="project" value="TreeGrafter"/>
</dbReference>
<comment type="subcellular location">
    <subcellularLocation>
        <location evidence="1">Cell membrane</location>
        <topology evidence="1">Multi-pass membrane protein</topology>
    </subcellularLocation>
</comment>
<feature type="transmembrane region" description="Helical" evidence="8">
    <location>
        <begin position="329"/>
        <end position="349"/>
    </location>
</feature>
<keyword evidence="5 8" id="KW-0812">Transmembrane</keyword>
<evidence type="ECO:0000256" key="5">
    <source>
        <dbReference type="ARBA" id="ARBA00022692"/>
    </source>
</evidence>
<dbReference type="GO" id="GO:0009103">
    <property type="term" value="P:lipopolysaccharide biosynthetic process"/>
    <property type="evidence" value="ECO:0007669"/>
    <property type="project" value="UniProtKB-ARBA"/>
</dbReference>
<name>A0A1F7K0D4_9BACT</name>
<feature type="transmembrane region" description="Helical" evidence="8">
    <location>
        <begin position="102"/>
        <end position="122"/>
    </location>
</feature>
<evidence type="ECO:0008006" key="11">
    <source>
        <dbReference type="Google" id="ProtNLM"/>
    </source>
</evidence>
<keyword evidence="7 8" id="KW-0472">Membrane</keyword>
<evidence type="ECO:0000313" key="9">
    <source>
        <dbReference type="EMBL" id="OGK61289.1"/>
    </source>
</evidence>
<evidence type="ECO:0000256" key="2">
    <source>
        <dbReference type="ARBA" id="ARBA00022475"/>
    </source>
</evidence>
<reference evidence="9 10" key="1">
    <citation type="journal article" date="2016" name="Nat. Commun.">
        <title>Thousands of microbial genomes shed light on interconnected biogeochemical processes in an aquifer system.</title>
        <authorList>
            <person name="Anantharaman K."/>
            <person name="Brown C.T."/>
            <person name="Hug L.A."/>
            <person name="Sharon I."/>
            <person name="Castelle C.J."/>
            <person name="Probst A.J."/>
            <person name="Thomas B.C."/>
            <person name="Singh A."/>
            <person name="Wilkins M.J."/>
            <person name="Karaoz U."/>
            <person name="Brodie E.L."/>
            <person name="Williams K.H."/>
            <person name="Hubbard S.S."/>
            <person name="Banfield J.F."/>
        </authorList>
    </citation>
    <scope>NUCLEOTIDE SEQUENCE [LARGE SCALE GENOMIC DNA]</scope>
</reference>
<dbReference type="PANTHER" id="PTHR33908">
    <property type="entry name" value="MANNOSYLTRANSFERASE YKCB-RELATED"/>
    <property type="match status" value="1"/>
</dbReference>
<evidence type="ECO:0000256" key="4">
    <source>
        <dbReference type="ARBA" id="ARBA00022679"/>
    </source>
</evidence>
<feature type="transmembrane region" description="Helical" evidence="8">
    <location>
        <begin position="181"/>
        <end position="213"/>
    </location>
</feature>
<dbReference type="GO" id="GO:0005886">
    <property type="term" value="C:plasma membrane"/>
    <property type="evidence" value="ECO:0007669"/>
    <property type="project" value="UniProtKB-SubCell"/>
</dbReference>
<evidence type="ECO:0000256" key="6">
    <source>
        <dbReference type="ARBA" id="ARBA00022989"/>
    </source>
</evidence>
<feature type="transmembrane region" description="Helical" evidence="8">
    <location>
        <begin position="301"/>
        <end position="322"/>
    </location>
</feature>
<sequence length="566" mass="65071">MKYRVLFAIILVCAFLLRVYGLNWDQNQHLHPDERFLAMVTSAAKLPLSFGDYLNPAVSTLNPYNLNFNFFVYGTMPMTLVKLVAVWGRADTLDGITLIGRFLSAVADVGSLLMVFLIARFFEKKYGWHYSIKILAAFFYGIAVLPIQQAHYYTVDTFATFFSFISLFAAILYYQRPQLRFALISALCVGLAIGSKIASVYILPILGIFHIWGILKRKDRMGPKLTLATLHMAAYILIAYVALRMADPRMFETGNIFDLTLNRQYLQNIAQLKDLVKRDSLFPPTVQWLSKTPLVFPLQNIVFFGLGWPYAALAATGIVVMLRKKEKEIWLIMLWMLAFFLYQGSQVVMTMRYFYILYPFLALFAAIGTFSATDFFVKRKLLQSIILLLIAASVWPFAFVSIYSRPHSRVTASKWIFEHIPAQSRIVYEHWDDILPVSLPAQGNIPAHFAQQYQHTELPVFYPDTPAKRVEIEQKLSEADYYILSSNRGYGSIMSVPSRYPYMSQVYQELFAGKRGYRLIADITSYPTINLGLWSVSFNDQWSEEAFTVYDHPRVLIYQKVYENSP</sequence>
<dbReference type="InterPro" id="IPR050297">
    <property type="entry name" value="LipidA_mod_glycosyltrf_83"/>
</dbReference>
<accession>A0A1F7K0D4</accession>
<proteinExistence type="predicted"/>
<dbReference type="Proteomes" id="UP000176269">
    <property type="component" value="Unassembled WGS sequence"/>
</dbReference>
<evidence type="ECO:0000256" key="8">
    <source>
        <dbReference type="SAM" id="Phobius"/>
    </source>
</evidence>
<keyword evidence="3" id="KW-0328">Glycosyltransferase</keyword>
<dbReference type="EMBL" id="MGBC01000017">
    <property type="protein sequence ID" value="OGK61289.1"/>
    <property type="molecule type" value="Genomic_DNA"/>
</dbReference>
<dbReference type="PANTHER" id="PTHR33908:SF11">
    <property type="entry name" value="MEMBRANE PROTEIN"/>
    <property type="match status" value="1"/>
</dbReference>
<gene>
    <name evidence="9" type="ORF">A3I56_03700</name>
</gene>
<comment type="caution">
    <text evidence="9">The sequence shown here is derived from an EMBL/GenBank/DDBJ whole genome shotgun (WGS) entry which is preliminary data.</text>
</comment>
<feature type="transmembrane region" description="Helical" evidence="8">
    <location>
        <begin position="355"/>
        <end position="377"/>
    </location>
</feature>
<evidence type="ECO:0000256" key="3">
    <source>
        <dbReference type="ARBA" id="ARBA00022676"/>
    </source>
</evidence>
<dbReference type="AlphaFoldDB" id="A0A1F7K0D4"/>
<keyword evidence="4" id="KW-0808">Transferase</keyword>
<keyword evidence="2" id="KW-1003">Cell membrane</keyword>
<feature type="transmembrane region" description="Helical" evidence="8">
    <location>
        <begin position="157"/>
        <end position="175"/>
    </location>
</feature>
<feature type="transmembrane region" description="Helical" evidence="8">
    <location>
        <begin position="70"/>
        <end position="90"/>
    </location>
</feature>
<keyword evidence="6 8" id="KW-1133">Transmembrane helix</keyword>